<dbReference type="EMBL" id="SZYH01000001">
    <property type="protein sequence ID" value="TKV68765.1"/>
    <property type="molecule type" value="Genomic_DNA"/>
</dbReference>
<comment type="caution">
    <text evidence="10">The sequence shown here is derived from an EMBL/GenBank/DDBJ whole genome shotgun (WGS) entry which is preliminary data.</text>
</comment>
<dbReference type="InterPro" id="IPR050586">
    <property type="entry name" value="CPA3_Na-H_Antiporter_D"/>
</dbReference>
<keyword evidence="5 8" id="KW-1133">Transmembrane helix</keyword>
<reference evidence="10 11" key="1">
    <citation type="submission" date="2019-05" db="EMBL/GenBank/DDBJ databases">
        <title>Marinobacter panjinensis sp. nov., a moderately halophilic bacterium isolated from sea tidal flat environment.</title>
        <authorList>
            <person name="Yang W."/>
            <person name="An M."/>
            <person name="He W."/>
            <person name="Luo X."/>
            <person name="Zhu L."/>
            <person name="Chen G."/>
            <person name="Zhang Y."/>
            <person name="Wang Y."/>
        </authorList>
    </citation>
    <scope>NUCLEOTIDE SEQUENCE [LARGE SCALE GENOMIC DNA]</scope>
    <source>
        <strain evidence="10 11">PJ-16</strain>
    </source>
</reference>
<evidence type="ECO:0000256" key="7">
    <source>
        <dbReference type="RuleBase" id="RU000320"/>
    </source>
</evidence>
<dbReference type="GO" id="GO:0005886">
    <property type="term" value="C:plasma membrane"/>
    <property type="evidence" value="ECO:0007669"/>
    <property type="project" value="UniProtKB-SubCell"/>
</dbReference>
<keyword evidence="11" id="KW-1185">Reference proteome</keyword>
<dbReference type="PANTHER" id="PTHR42703:SF1">
    <property type="entry name" value="NA(+)_H(+) ANTIPORTER SUBUNIT D1"/>
    <property type="match status" value="1"/>
</dbReference>
<feature type="transmembrane region" description="Helical" evidence="8">
    <location>
        <begin position="70"/>
        <end position="96"/>
    </location>
</feature>
<feature type="transmembrane region" description="Helical" evidence="8">
    <location>
        <begin position="242"/>
        <end position="266"/>
    </location>
</feature>
<dbReference type="AlphaFoldDB" id="A0A4V6CVM9"/>
<evidence type="ECO:0000256" key="4">
    <source>
        <dbReference type="ARBA" id="ARBA00022692"/>
    </source>
</evidence>
<evidence type="ECO:0000256" key="8">
    <source>
        <dbReference type="SAM" id="Phobius"/>
    </source>
</evidence>
<feature type="transmembrane region" description="Helical" evidence="8">
    <location>
        <begin position="412"/>
        <end position="433"/>
    </location>
</feature>
<feature type="transmembrane region" description="Helical" evidence="8">
    <location>
        <begin position="304"/>
        <end position="321"/>
    </location>
</feature>
<evidence type="ECO:0000256" key="5">
    <source>
        <dbReference type="ARBA" id="ARBA00022989"/>
    </source>
</evidence>
<comment type="subcellular location">
    <subcellularLocation>
        <location evidence="1">Cell membrane</location>
        <topology evidence="1">Multi-pass membrane protein</topology>
    </subcellularLocation>
    <subcellularLocation>
        <location evidence="7">Membrane</location>
        <topology evidence="7">Multi-pass membrane protein</topology>
    </subcellularLocation>
</comment>
<keyword evidence="3" id="KW-1003">Cell membrane</keyword>
<feature type="transmembrane region" description="Helical" evidence="8">
    <location>
        <begin position="327"/>
        <end position="352"/>
    </location>
</feature>
<evidence type="ECO:0000256" key="1">
    <source>
        <dbReference type="ARBA" id="ARBA00004651"/>
    </source>
</evidence>
<feature type="domain" description="NADH:quinone oxidoreductase/Mrp antiporter transmembrane" evidence="9">
    <location>
        <begin position="126"/>
        <end position="409"/>
    </location>
</feature>
<gene>
    <name evidence="10" type="ORF">FDP08_12030</name>
</gene>
<protein>
    <submittedName>
        <fullName evidence="10">Monovalent cation/H+ antiporter subunit D</fullName>
    </submittedName>
</protein>
<evidence type="ECO:0000313" key="11">
    <source>
        <dbReference type="Proteomes" id="UP000308488"/>
    </source>
</evidence>
<dbReference type="RefSeq" id="WP_137436385.1">
    <property type="nucleotide sequence ID" value="NZ_JANRHC010000002.1"/>
</dbReference>
<dbReference type="NCBIfam" id="NF009309">
    <property type="entry name" value="PRK12666.1"/>
    <property type="match status" value="1"/>
</dbReference>
<evidence type="ECO:0000256" key="2">
    <source>
        <dbReference type="ARBA" id="ARBA00005346"/>
    </source>
</evidence>
<accession>A0A4V6CVM9</accession>
<dbReference type="PRINTS" id="PR01437">
    <property type="entry name" value="NUOXDRDTASE4"/>
</dbReference>
<evidence type="ECO:0000256" key="6">
    <source>
        <dbReference type="ARBA" id="ARBA00023136"/>
    </source>
</evidence>
<name>A0A4V6CVM9_9GAMM</name>
<feature type="transmembrane region" description="Helical" evidence="8">
    <location>
        <begin position="161"/>
        <end position="183"/>
    </location>
</feature>
<dbReference type="Proteomes" id="UP000308488">
    <property type="component" value="Unassembled WGS sequence"/>
</dbReference>
<dbReference type="PANTHER" id="PTHR42703">
    <property type="entry name" value="NADH DEHYDROGENASE"/>
    <property type="match status" value="1"/>
</dbReference>
<dbReference type="Pfam" id="PF00361">
    <property type="entry name" value="Proton_antipo_M"/>
    <property type="match status" value="1"/>
</dbReference>
<feature type="transmembrane region" description="Helical" evidence="8">
    <location>
        <begin position="208"/>
        <end position="230"/>
    </location>
</feature>
<dbReference type="GO" id="GO:0008137">
    <property type="term" value="F:NADH dehydrogenase (ubiquinone) activity"/>
    <property type="evidence" value="ECO:0007669"/>
    <property type="project" value="InterPro"/>
</dbReference>
<evidence type="ECO:0000259" key="9">
    <source>
        <dbReference type="Pfam" id="PF00361"/>
    </source>
</evidence>
<dbReference type="InterPro" id="IPR001750">
    <property type="entry name" value="ND/Mrp_TM"/>
</dbReference>
<proteinExistence type="inferred from homology"/>
<feature type="transmembrane region" description="Helical" evidence="8">
    <location>
        <begin position="108"/>
        <end position="125"/>
    </location>
</feature>
<organism evidence="10 11">
    <name type="scientific">Marinobacter panjinensis</name>
    <dbReference type="NCBI Taxonomy" id="2576384"/>
    <lineage>
        <taxon>Bacteria</taxon>
        <taxon>Pseudomonadati</taxon>
        <taxon>Pseudomonadota</taxon>
        <taxon>Gammaproteobacteria</taxon>
        <taxon>Pseudomonadales</taxon>
        <taxon>Marinobacteraceae</taxon>
        <taxon>Marinobacter</taxon>
    </lineage>
</organism>
<evidence type="ECO:0000313" key="10">
    <source>
        <dbReference type="EMBL" id="TKV68765.1"/>
    </source>
</evidence>
<dbReference type="InterPro" id="IPR003918">
    <property type="entry name" value="NADH_UbQ_OxRdtase"/>
</dbReference>
<evidence type="ECO:0000256" key="3">
    <source>
        <dbReference type="ARBA" id="ARBA00022475"/>
    </source>
</evidence>
<feature type="transmembrane region" description="Helical" evidence="8">
    <location>
        <begin position="32"/>
        <end position="50"/>
    </location>
</feature>
<dbReference type="GO" id="GO:0042773">
    <property type="term" value="P:ATP synthesis coupled electron transport"/>
    <property type="evidence" value="ECO:0007669"/>
    <property type="project" value="InterPro"/>
</dbReference>
<sequence length="510" mass="55185">MNHLMIMPIVIPLLTGAFLLVMYRYNIGRQRSLSIGSTLLLVVFAVWAVLQAGVTDYTLYRLGNWQPPFGIVLVLDRLTAIMLLLTALLSLFCVLYASRGSDREGSHFHALLQFQLMGINGAFLTGDLFNLFVFFEVLLIASYALLLHGGGRARSRAGLHYVIINLAGSALFLLALGILYGIAGTLNMADLAHVIANAPEADLPLLKAASLLLMVVFGIKAALLPLLFWLPRAYSAASAPVAALFAIMTKVGFYAMVRVFLVVFGLDEAAPANDTVLAWLWPMALVTLALGAIGVLGAASLRTLTAYMVIVSVGILLATLSRNDEQLLAASLFYLLHSTCMTAVFFLLADLIGRYRDNGYDRFSIISPLSHRWILGSVFLVAAVSMASLPPFSGFVSKAWILQSSSHLPDYLWLWGAILISGLLIIAALSRAGSGWFWRPEEHTGKTVPALDSARTAAVCVMVTISFLLALFAQPVMDYLAAAAELVYQPSGYVDAVLGDYVRQGGEVTE</sequence>
<feature type="transmembrane region" description="Helical" evidence="8">
    <location>
        <begin position="373"/>
        <end position="392"/>
    </location>
</feature>
<feature type="transmembrane region" description="Helical" evidence="8">
    <location>
        <begin position="6"/>
        <end position="25"/>
    </location>
</feature>
<keyword evidence="6 8" id="KW-0472">Membrane</keyword>
<dbReference type="OrthoDB" id="9768329at2"/>
<keyword evidence="4 7" id="KW-0812">Transmembrane</keyword>
<feature type="transmembrane region" description="Helical" evidence="8">
    <location>
        <begin position="454"/>
        <end position="473"/>
    </location>
</feature>
<comment type="similarity">
    <text evidence="2">Belongs to the CPA3 antiporters (TC 2.A.63) subunit D family.</text>
</comment>
<feature type="transmembrane region" description="Helical" evidence="8">
    <location>
        <begin position="131"/>
        <end position="149"/>
    </location>
</feature>
<feature type="transmembrane region" description="Helical" evidence="8">
    <location>
        <begin position="278"/>
        <end position="297"/>
    </location>
</feature>